<dbReference type="EMBL" id="JBFOLJ010000041">
    <property type="protein sequence ID" value="KAL2457366.1"/>
    <property type="molecule type" value="Genomic_DNA"/>
</dbReference>
<comment type="caution">
    <text evidence="2">The sequence shown here is derived from an EMBL/GenBank/DDBJ whole genome shotgun (WGS) entry which is preliminary data.</text>
</comment>
<gene>
    <name evidence="2" type="ORF">Fot_56325</name>
</gene>
<evidence type="ECO:0000256" key="1">
    <source>
        <dbReference type="SAM" id="MobiDB-lite"/>
    </source>
</evidence>
<dbReference type="AlphaFoldDB" id="A0ABD1P0G0"/>
<sequence>MSKYEEHGQNSDATDDETYFNNSDYSLSEDDDLIFEQNVTSKIELDARKESIVGPEGVEPVFSNGTISTSQASIAEVVNQVSSKIGEPSSVEIGRPCGAPLLYSQLIAASGVLNVKEPEFYSQHGSSTTPNLPRSKAKPMRKAFTPQRRFIVRNNSISTTARHSTWTNLMNSRPR</sequence>
<proteinExistence type="predicted"/>
<accession>A0ABD1P0G0</accession>
<name>A0ABD1P0G0_9LAMI</name>
<protein>
    <submittedName>
        <fullName evidence="2">Uncharacterized protein</fullName>
    </submittedName>
</protein>
<feature type="region of interest" description="Disordered" evidence="1">
    <location>
        <begin position="1"/>
        <end position="24"/>
    </location>
</feature>
<organism evidence="2 3">
    <name type="scientific">Forsythia ovata</name>
    <dbReference type="NCBI Taxonomy" id="205694"/>
    <lineage>
        <taxon>Eukaryota</taxon>
        <taxon>Viridiplantae</taxon>
        <taxon>Streptophyta</taxon>
        <taxon>Embryophyta</taxon>
        <taxon>Tracheophyta</taxon>
        <taxon>Spermatophyta</taxon>
        <taxon>Magnoliopsida</taxon>
        <taxon>eudicotyledons</taxon>
        <taxon>Gunneridae</taxon>
        <taxon>Pentapetalae</taxon>
        <taxon>asterids</taxon>
        <taxon>lamiids</taxon>
        <taxon>Lamiales</taxon>
        <taxon>Oleaceae</taxon>
        <taxon>Forsythieae</taxon>
        <taxon>Forsythia</taxon>
    </lineage>
</organism>
<evidence type="ECO:0000313" key="2">
    <source>
        <dbReference type="EMBL" id="KAL2457366.1"/>
    </source>
</evidence>
<evidence type="ECO:0000313" key="3">
    <source>
        <dbReference type="Proteomes" id="UP001604277"/>
    </source>
</evidence>
<keyword evidence="3" id="KW-1185">Reference proteome</keyword>
<reference evidence="3" key="1">
    <citation type="submission" date="2024-07" db="EMBL/GenBank/DDBJ databases">
        <title>Two chromosome-level genome assemblies of Korean endemic species Abeliophyllum distichum and Forsythia ovata (Oleaceae).</title>
        <authorList>
            <person name="Jang H."/>
        </authorList>
    </citation>
    <scope>NUCLEOTIDE SEQUENCE [LARGE SCALE GENOMIC DNA]</scope>
</reference>
<feature type="region of interest" description="Disordered" evidence="1">
    <location>
        <begin position="121"/>
        <end position="141"/>
    </location>
</feature>
<feature type="compositionally biased region" description="Polar residues" evidence="1">
    <location>
        <begin position="123"/>
        <end position="132"/>
    </location>
</feature>
<dbReference type="Proteomes" id="UP001604277">
    <property type="component" value="Unassembled WGS sequence"/>
</dbReference>